<evidence type="ECO:0008006" key="3">
    <source>
        <dbReference type="Google" id="ProtNLM"/>
    </source>
</evidence>
<dbReference type="OrthoDB" id="5404599at2759"/>
<evidence type="ECO:0000313" key="2">
    <source>
        <dbReference type="Proteomes" id="UP000054217"/>
    </source>
</evidence>
<dbReference type="InParanoid" id="A0A0C3KNA9"/>
<gene>
    <name evidence="1" type="ORF">M404DRAFT_994755</name>
</gene>
<keyword evidence="2" id="KW-1185">Reference proteome</keyword>
<accession>A0A0C3KNA9</accession>
<dbReference type="HOGENOM" id="CLU_125096_0_0_1"/>
<reference evidence="1 2" key="1">
    <citation type="submission" date="2014-04" db="EMBL/GenBank/DDBJ databases">
        <authorList>
            <consortium name="DOE Joint Genome Institute"/>
            <person name="Kuo A."/>
            <person name="Kohler A."/>
            <person name="Costa M.D."/>
            <person name="Nagy L.G."/>
            <person name="Floudas D."/>
            <person name="Copeland A."/>
            <person name="Barry K.W."/>
            <person name="Cichocki N."/>
            <person name="Veneault-Fourrey C."/>
            <person name="LaButti K."/>
            <person name="Lindquist E.A."/>
            <person name="Lipzen A."/>
            <person name="Lundell T."/>
            <person name="Morin E."/>
            <person name="Murat C."/>
            <person name="Sun H."/>
            <person name="Tunlid A."/>
            <person name="Henrissat B."/>
            <person name="Grigoriev I.V."/>
            <person name="Hibbett D.S."/>
            <person name="Martin F."/>
            <person name="Nordberg H.P."/>
            <person name="Cantor M.N."/>
            <person name="Hua S.X."/>
        </authorList>
    </citation>
    <scope>NUCLEOTIDE SEQUENCE [LARGE SCALE GENOMIC DNA]</scope>
    <source>
        <strain evidence="1 2">Marx 270</strain>
    </source>
</reference>
<dbReference type="AlphaFoldDB" id="A0A0C3KNA9"/>
<dbReference type="STRING" id="870435.A0A0C3KNA9"/>
<dbReference type="EMBL" id="KN831950">
    <property type="protein sequence ID" value="KIO11077.1"/>
    <property type="molecule type" value="Genomic_DNA"/>
</dbReference>
<evidence type="ECO:0000313" key="1">
    <source>
        <dbReference type="EMBL" id="KIO11077.1"/>
    </source>
</evidence>
<proteinExistence type="predicted"/>
<protein>
    <recommendedName>
        <fullName evidence="3">Aminoglycoside phosphotransferase domain-containing protein</fullName>
    </recommendedName>
</protein>
<dbReference type="SUPFAM" id="SSF56112">
    <property type="entry name" value="Protein kinase-like (PK-like)"/>
    <property type="match status" value="1"/>
</dbReference>
<dbReference type="Proteomes" id="UP000054217">
    <property type="component" value="Unassembled WGS sequence"/>
</dbReference>
<dbReference type="InterPro" id="IPR011009">
    <property type="entry name" value="Kinase-like_dom_sf"/>
</dbReference>
<name>A0A0C3KNA9_PISTI</name>
<reference evidence="2" key="2">
    <citation type="submission" date="2015-01" db="EMBL/GenBank/DDBJ databases">
        <title>Evolutionary Origins and Diversification of the Mycorrhizal Mutualists.</title>
        <authorList>
            <consortium name="DOE Joint Genome Institute"/>
            <consortium name="Mycorrhizal Genomics Consortium"/>
            <person name="Kohler A."/>
            <person name="Kuo A."/>
            <person name="Nagy L.G."/>
            <person name="Floudas D."/>
            <person name="Copeland A."/>
            <person name="Barry K.W."/>
            <person name="Cichocki N."/>
            <person name="Veneault-Fourrey C."/>
            <person name="LaButti K."/>
            <person name="Lindquist E.A."/>
            <person name="Lipzen A."/>
            <person name="Lundell T."/>
            <person name="Morin E."/>
            <person name="Murat C."/>
            <person name="Riley R."/>
            <person name="Ohm R."/>
            <person name="Sun H."/>
            <person name="Tunlid A."/>
            <person name="Henrissat B."/>
            <person name="Grigoriev I.V."/>
            <person name="Hibbett D.S."/>
            <person name="Martin F."/>
        </authorList>
    </citation>
    <scope>NUCLEOTIDE SEQUENCE [LARGE SCALE GENOMIC DNA]</scope>
    <source>
        <strain evidence="2">Marx 270</strain>
    </source>
</reference>
<sequence length="192" mass="21516">MSLCENMFNPLLNHEAEFREEMSECHASLTPEEAFELVKKARDDFMAQPYGCNYPFVLRHGDLHGRNVMVRYVPLLSGVFQMEIIPPLSRSSPRRILAILDWDFGGSNALPLADRNFEVSHPDSSEKTDVWIQQAEEISCAQLQLAQLVGALPIDTQLIRLVWCSSLQDLSKAARKARGADAIARPCADSAE</sequence>
<organism evidence="1 2">
    <name type="scientific">Pisolithus tinctorius Marx 270</name>
    <dbReference type="NCBI Taxonomy" id="870435"/>
    <lineage>
        <taxon>Eukaryota</taxon>
        <taxon>Fungi</taxon>
        <taxon>Dikarya</taxon>
        <taxon>Basidiomycota</taxon>
        <taxon>Agaricomycotina</taxon>
        <taxon>Agaricomycetes</taxon>
        <taxon>Agaricomycetidae</taxon>
        <taxon>Boletales</taxon>
        <taxon>Sclerodermatineae</taxon>
        <taxon>Pisolithaceae</taxon>
        <taxon>Pisolithus</taxon>
    </lineage>
</organism>